<evidence type="ECO:0000313" key="1">
    <source>
        <dbReference type="EMBL" id="QBF73082.1"/>
    </source>
</evidence>
<accession>B0NEI9</accession>
<dbReference type="STRING" id="411468.CLOSCI_01870"/>
<dbReference type="eggNOG" id="COG5012">
    <property type="taxonomic scope" value="Bacteria"/>
</dbReference>
<evidence type="ECO:0000313" key="2">
    <source>
        <dbReference type="Proteomes" id="UP000289664"/>
    </source>
</evidence>
<name>B0NEI9_CLOS5</name>
<gene>
    <name evidence="1" type="ORF">HDCHBGLK_00437</name>
</gene>
<dbReference type="EMBL" id="CP036170">
    <property type="protein sequence ID" value="QBF73082.1"/>
    <property type="molecule type" value="Genomic_DNA"/>
</dbReference>
<reference evidence="1 2" key="1">
    <citation type="journal article" date="2019" name="Appl. Environ. Microbiol.">
        <title>Clostridium scindens ATCC 35704: integration of nutritional requirements, the complete genome sequence, and global transcriptional responses to bile acids.</title>
        <authorList>
            <person name="Devendran S."/>
            <person name="Shrestha R."/>
            <person name="Alves J.M.P."/>
            <person name="Wolf P.G."/>
            <person name="Ly L."/>
            <person name="Hernandez A.G."/>
            <person name="Mendez-Garcia C."/>
            <person name="Inboden A."/>
            <person name="Wiley J."/>
            <person name="Paul O."/>
            <person name="Allen A."/>
            <person name="Springer E."/>
            <person name="Wright C.L."/>
            <person name="Fields C.J."/>
            <person name="Daniel S.L."/>
            <person name="Ridlon J.M."/>
        </authorList>
    </citation>
    <scope>NUCLEOTIDE SEQUENCE [LARGE SCALE GENOMIC DNA]</scope>
    <source>
        <strain evidence="1 2">ATCC 35704</strain>
    </source>
</reference>
<dbReference type="RefSeq" id="WP_004604935.1">
    <property type="nucleotide sequence ID" value="NZ_CP036170.1"/>
</dbReference>
<dbReference type="AlphaFoldDB" id="B0NEI9"/>
<dbReference type="HOGENOM" id="CLU_673875_0_0_9"/>
<proteinExistence type="predicted"/>
<keyword evidence="2" id="KW-1185">Reference proteome</keyword>
<sequence>MTHQENESLFTLGKTQAIKCSGFSSEKEFKKNRAKQKNFTYHCHLCCPTLKELQTQIKELEIQLQEKQLHLERFGVSIDYAMALPEDMRSIYRQGDALYFSSQKDWDILGASSYMQPHLGDNMIGSPASLENTRAALQAGVTTIGNISQYFGWDYPEYSDLEARTEHTVKAIKLMASFKESGTLIHSNLDDGYGPVADDLGMLIGYALLEQYIVEDLLHASLAHSYGDMFHSPFKRLVFLSALKKIHHGNLVGSMIFTNKLGRCQQDVERNTAHLSQCLLTDMAGQYIYETGHAVTVMGNRGLTIHTTPDEIIHTLEYAKELESYIPELVKTINTDLIDSTADQIIKNGTRFFKQILSYFEKSVDITDPYALMLAVKRTGIQTLSRTLAPEGTDTITTDYKLYHERRI</sequence>
<organism evidence="1 2">
    <name type="scientific">Clostridium scindens (strain ATCC 35704 / DSM 5676 / VPI 13733 / 19)</name>
    <dbReference type="NCBI Taxonomy" id="411468"/>
    <lineage>
        <taxon>Bacteria</taxon>
        <taxon>Bacillati</taxon>
        <taxon>Bacillota</taxon>
        <taxon>Clostridia</taxon>
        <taxon>Lachnospirales</taxon>
        <taxon>Lachnospiraceae</taxon>
    </lineage>
</organism>
<dbReference type="GeneID" id="62694668"/>
<dbReference type="KEGG" id="csci:HDCHBGLK_00437"/>
<dbReference type="Proteomes" id="UP000289664">
    <property type="component" value="Chromosome"/>
</dbReference>
<protein>
    <submittedName>
        <fullName evidence="1">Uncharacterized protein</fullName>
    </submittedName>
</protein>